<dbReference type="PANTHER" id="PTHR30605">
    <property type="entry name" value="ANHYDRO-N-ACETYLMURAMIC ACID KINASE"/>
    <property type="match status" value="1"/>
</dbReference>
<proteinExistence type="predicted"/>
<dbReference type="AlphaFoldDB" id="A0A383B4N5"/>
<dbReference type="SUPFAM" id="SSF53067">
    <property type="entry name" value="Actin-like ATPase domain"/>
    <property type="match status" value="1"/>
</dbReference>
<dbReference type="GO" id="GO:0006040">
    <property type="term" value="P:amino sugar metabolic process"/>
    <property type="evidence" value="ECO:0007669"/>
    <property type="project" value="InterPro"/>
</dbReference>
<protein>
    <recommendedName>
        <fullName evidence="2">Anhydro-N-acetylmuramic acid kinase</fullName>
    </recommendedName>
</protein>
<name>A0A383B4N5_9ZZZZ</name>
<dbReference type="EMBL" id="UINC01197332">
    <property type="protein sequence ID" value="SVE14760.1"/>
    <property type="molecule type" value="Genomic_DNA"/>
</dbReference>
<dbReference type="Gene3D" id="3.30.420.40">
    <property type="match status" value="1"/>
</dbReference>
<organism evidence="1">
    <name type="scientific">marine metagenome</name>
    <dbReference type="NCBI Taxonomy" id="408172"/>
    <lineage>
        <taxon>unclassified sequences</taxon>
        <taxon>metagenomes</taxon>
        <taxon>ecological metagenomes</taxon>
    </lineage>
</organism>
<gene>
    <name evidence="1" type="ORF">METZ01_LOCUS467614</name>
</gene>
<dbReference type="GO" id="GO:0016773">
    <property type="term" value="F:phosphotransferase activity, alcohol group as acceptor"/>
    <property type="evidence" value="ECO:0007669"/>
    <property type="project" value="InterPro"/>
</dbReference>
<sequence>MKTLIDIASSPSRRIVGLMTGTSADGIDAVLADIEGFGEVTQFQILSQITHKLPEKLQADLFLLFQPDALVEDLCQANFALGAALADAALKVIDAGSVAPEDVDLIGSHGQTVRHLPQGNPPSTLQIGEAAVIARHTGIPVIGDFRPADMAAGGEGAPLVPLVDVLLFGHPDNGRLLLNIGGIANVTAIPAGSTPHNGVCAFDLGPGNSLVDAAV</sequence>
<dbReference type="InterPro" id="IPR005338">
    <property type="entry name" value="Anhydro_N_Ac-Mur_kinase"/>
</dbReference>
<dbReference type="InterPro" id="IPR043129">
    <property type="entry name" value="ATPase_NBD"/>
</dbReference>
<dbReference type="GO" id="GO:0009254">
    <property type="term" value="P:peptidoglycan turnover"/>
    <property type="evidence" value="ECO:0007669"/>
    <property type="project" value="InterPro"/>
</dbReference>
<accession>A0A383B4N5</accession>
<evidence type="ECO:0008006" key="2">
    <source>
        <dbReference type="Google" id="ProtNLM"/>
    </source>
</evidence>
<dbReference type="Pfam" id="PF03702">
    <property type="entry name" value="AnmK"/>
    <property type="match status" value="1"/>
</dbReference>
<dbReference type="GO" id="GO:0005524">
    <property type="term" value="F:ATP binding"/>
    <property type="evidence" value="ECO:0007669"/>
    <property type="project" value="InterPro"/>
</dbReference>
<evidence type="ECO:0000313" key="1">
    <source>
        <dbReference type="EMBL" id="SVE14760.1"/>
    </source>
</evidence>
<dbReference type="PANTHER" id="PTHR30605:SF0">
    <property type="entry name" value="ANHYDRO-N-ACETYLMURAMIC ACID KINASE"/>
    <property type="match status" value="1"/>
</dbReference>
<reference evidence="1" key="1">
    <citation type="submission" date="2018-05" db="EMBL/GenBank/DDBJ databases">
        <authorList>
            <person name="Lanie J.A."/>
            <person name="Ng W.-L."/>
            <person name="Kazmierczak K.M."/>
            <person name="Andrzejewski T.M."/>
            <person name="Davidsen T.M."/>
            <person name="Wayne K.J."/>
            <person name="Tettelin H."/>
            <person name="Glass J.I."/>
            <person name="Rusch D."/>
            <person name="Podicherti R."/>
            <person name="Tsui H.-C.T."/>
            <person name="Winkler M.E."/>
        </authorList>
    </citation>
    <scope>NUCLEOTIDE SEQUENCE</scope>
</reference>
<feature type="non-terminal residue" evidence="1">
    <location>
        <position position="215"/>
    </location>
</feature>